<evidence type="ECO:0000313" key="2">
    <source>
        <dbReference type="Proteomes" id="UP000011668"/>
    </source>
</evidence>
<dbReference type="Proteomes" id="UP000011668">
    <property type="component" value="Unassembled WGS sequence"/>
</dbReference>
<name>L8WNP4_THACA</name>
<proteinExistence type="predicted"/>
<dbReference type="EMBL" id="AFRT01001683">
    <property type="protein sequence ID" value="ELU39610.1"/>
    <property type="molecule type" value="Genomic_DNA"/>
</dbReference>
<organism evidence="1 2">
    <name type="scientific">Thanatephorus cucumeris (strain AG1-IA)</name>
    <name type="common">Rice sheath blight fungus</name>
    <name type="synonym">Rhizoctonia solani</name>
    <dbReference type="NCBI Taxonomy" id="983506"/>
    <lineage>
        <taxon>Eukaryota</taxon>
        <taxon>Fungi</taxon>
        <taxon>Dikarya</taxon>
        <taxon>Basidiomycota</taxon>
        <taxon>Agaricomycotina</taxon>
        <taxon>Agaricomycetes</taxon>
        <taxon>Cantharellales</taxon>
        <taxon>Ceratobasidiaceae</taxon>
        <taxon>Rhizoctonia</taxon>
        <taxon>Rhizoctonia solani AG-1</taxon>
    </lineage>
</organism>
<sequence>MHCLLALISYRAWRLMDRAYGTMNQQQSSQNIIDKRRVRLSYALHIHRWIFG</sequence>
<dbReference type="HOGENOM" id="CLU_3088932_0_0_1"/>
<accession>L8WNP4</accession>
<protein>
    <submittedName>
        <fullName evidence="1">Uncharacterized protein</fullName>
    </submittedName>
</protein>
<dbReference type="AlphaFoldDB" id="L8WNP4"/>
<keyword evidence="2" id="KW-1185">Reference proteome</keyword>
<evidence type="ECO:0000313" key="1">
    <source>
        <dbReference type="EMBL" id="ELU39610.1"/>
    </source>
</evidence>
<gene>
    <name evidence="1" type="ORF">AG1IA_06350</name>
</gene>
<reference evidence="1 2" key="1">
    <citation type="journal article" date="2013" name="Nat. Commun.">
        <title>The evolution and pathogenic mechanisms of the rice sheath blight pathogen.</title>
        <authorList>
            <person name="Zheng A."/>
            <person name="Lin R."/>
            <person name="Xu L."/>
            <person name="Qin P."/>
            <person name="Tang C."/>
            <person name="Ai P."/>
            <person name="Zhang D."/>
            <person name="Liu Y."/>
            <person name="Sun Z."/>
            <person name="Feng H."/>
            <person name="Wang Y."/>
            <person name="Chen Y."/>
            <person name="Liang X."/>
            <person name="Fu R."/>
            <person name="Li Q."/>
            <person name="Zhang J."/>
            <person name="Yu X."/>
            <person name="Xie Z."/>
            <person name="Ding L."/>
            <person name="Guan P."/>
            <person name="Tang J."/>
            <person name="Liang Y."/>
            <person name="Wang S."/>
            <person name="Deng Q."/>
            <person name="Li S."/>
            <person name="Zhu J."/>
            <person name="Wang L."/>
            <person name="Liu H."/>
            <person name="Li P."/>
        </authorList>
    </citation>
    <scope>NUCLEOTIDE SEQUENCE [LARGE SCALE GENOMIC DNA]</scope>
    <source>
        <strain evidence="2">AG-1 IA</strain>
    </source>
</reference>
<comment type="caution">
    <text evidence="1">The sequence shown here is derived from an EMBL/GenBank/DDBJ whole genome shotgun (WGS) entry which is preliminary data.</text>
</comment>